<dbReference type="EMBL" id="FMBG01000011">
    <property type="protein sequence ID" value="SCC13323.1"/>
    <property type="molecule type" value="Genomic_DNA"/>
</dbReference>
<name>A0AB37YNS5_9BACI</name>
<reference evidence="1 2" key="1">
    <citation type="submission" date="2016-08" db="EMBL/GenBank/DDBJ databases">
        <authorList>
            <person name="Loux V."/>
            <person name="Rue O."/>
        </authorList>
    </citation>
    <scope>NUCLEOTIDE SEQUENCE [LARGE SCALE GENOMIC DNA]</scope>
    <source>
        <strain evidence="1 2">WSBC_10311</strain>
    </source>
</reference>
<proteinExistence type="predicted"/>
<protein>
    <recommendedName>
        <fullName evidence="3">MFS transporter</fullName>
    </recommendedName>
</protein>
<evidence type="ECO:0000313" key="2">
    <source>
        <dbReference type="Proteomes" id="UP000195728"/>
    </source>
</evidence>
<accession>A0AB37YNS5</accession>
<sequence>MQGDVQREKALGDAGIITVLIPWLFNVHHHFEAYVYGLGMASSGVGAVIAA</sequence>
<organism evidence="1 2">
    <name type="scientific">Bacillus wiedmannii</name>
    <dbReference type="NCBI Taxonomy" id="1890302"/>
    <lineage>
        <taxon>Bacteria</taxon>
        <taxon>Bacillati</taxon>
        <taxon>Bacillota</taxon>
        <taxon>Bacilli</taxon>
        <taxon>Bacillales</taxon>
        <taxon>Bacillaceae</taxon>
        <taxon>Bacillus</taxon>
        <taxon>Bacillus cereus group</taxon>
    </lineage>
</organism>
<evidence type="ECO:0000313" key="1">
    <source>
        <dbReference type="EMBL" id="SCC13323.1"/>
    </source>
</evidence>
<dbReference type="Proteomes" id="UP000195728">
    <property type="component" value="Unassembled WGS sequence"/>
</dbReference>
<gene>
    <name evidence="1" type="ORF">BC10311_01739</name>
</gene>
<dbReference type="AlphaFoldDB" id="A0AB37YNS5"/>
<comment type="caution">
    <text evidence="1">The sequence shown here is derived from an EMBL/GenBank/DDBJ whole genome shotgun (WGS) entry which is preliminary data.</text>
</comment>
<evidence type="ECO:0008006" key="3">
    <source>
        <dbReference type="Google" id="ProtNLM"/>
    </source>
</evidence>